<reference evidence="2 3" key="1">
    <citation type="submission" date="2019-03" db="EMBL/GenBank/DDBJ databases">
        <title>First draft genome of Liparis tanakae, snailfish: a comprehensive survey of snailfish specific genes.</title>
        <authorList>
            <person name="Kim W."/>
            <person name="Song I."/>
            <person name="Jeong J.-H."/>
            <person name="Kim D."/>
            <person name="Kim S."/>
            <person name="Ryu S."/>
            <person name="Song J.Y."/>
            <person name="Lee S.K."/>
        </authorList>
    </citation>
    <scope>NUCLEOTIDE SEQUENCE [LARGE SCALE GENOMIC DNA]</scope>
    <source>
        <tissue evidence="2">Muscle</tissue>
    </source>
</reference>
<keyword evidence="3" id="KW-1185">Reference proteome</keyword>
<gene>
    <name evidence="2" type="ORF">EYF80_054324</name>
</gene>
<evidence type="ECO:0000313" key="2">
    <source>
        <dbReference type="EMBL" id="TNN35517.1"/>
    </source>
</evidence>
<accession>A0A4Z2F2Z4</accession>
<evidence type="ECO:0000313" key="3">
    <source>
        <dbReference type="Proteomes" id="UP000314294"/>
    </source>
</evidence>
<protein>
    <submittedName>
        <fullName evidence="2">Uncharacterized protein</fullName>
    </submittedName>
</protein>
<dbReference type="EMBL" id="SRLO01001755">
    <property type="protein sequence ID" value="TNN35517.1"/>
    <property type="molecule type" value="Genomic_DNA"/>
</dbReference>
<comment type="caution">
    <text evidence="2">The sequence shown here is derived from an EMBL/GenBank/DDBJ whole genome shotgun (WGS) entry which is preliminary data.</text>
</comment>
<dbReference type="Proteomes" id="UP000314294">
    <property type="component" value="Unassembled WGS sequence"/>
</dbReference>
<evidence type="ECO:0000256" key="1">
    <source>
        <dbReference type="SAM" id="MobiDB-lite"/>
    </source>
</evidence>
<organism evidence="2 3">
    <name type="scientific">Liparis tanakae</name>
    <name type="common">Tanaka's snailfish</name>
    <dbReference type="NCBI Taxonomy" id="230148"/>
    <lineage>
        <taxon>Eukaryota</taxon>
        <taxon>Metazoa</taxon>
        <taxon>Chordata</taxon>
        <taxon>Craniata</taxon>
        <taxon>Vertebrata</taxon>
        <taxon>Euteleostomi</taxon>
        <taxon>Actinopterygii</taxon>
        <taxon>Neopterygii</taxon>
        <taxon>Teleostei</taxon>
        <taxon>Neoteleostei</taxon>
        <taxon>Acanthomorphata</taxon>
        <taxon>Eupercaria</taxon>
        <taxon>Perciformes</taxon>
        <taxon>Cottioidei</taxon>
        <taxon>Cottales</taxon>
        <taxon>Liparidae</taxon>
        <taxon>Liparis</taxon>
    </lineage>
</organism>
<proteinExistence type="predicted"/>
<dbReference type="AlphaFoldDB" id="A0A4Z2F2Z4"/>
<sequence>MAAASRAPLCLIGRSFGDSLDVTESLRDSRLLYILGGRLRVRAKVNSSRHGGGDASAPAQTWTVDNPPEKSDGPLERFHGKCVVAVQLDEAFQRSWCFLNSCTRHT</sequence>
<feature type="region of interest" description="Disordered" evidence="1">
    <location>
        <begin position="46"/>
        <end position="72"/>
    </location>
</feature>
<name>A0A4Z2F2Z4_9TELE</name>